<dbReference type="iPTMnet" id="Q7XRP1"/>
<reference evidence="2" key="1">
    <citation type="journal article" date="2005" name="Nature">
        <title>The map-based sequence of the rice genome.</title>
        <authorList>
            <consortium name="International rice genome sequencing project (IRGSP)"/>
            <person name="Matsumoto T."/>
            <person name="Wu J."/>
            <person name="Kanamori H."/>
            <person name="Katayose Y."/>
            <person name="Fujisawa M."/>
            <person name="Namiki N."/>
            <person name="Mizuno H."/>
            <person name="Yamamoto K."/>
            <person name="Antonio B.A."/>
            <person name="Baba T."/>
            <person name="Sakata K."/>
            <person name="Nagamura Y."/>
            <person name="Aoki H."/>
            <person name="Arikawa K."/>
            <person name="Arita K."/>
            <person name="Bito T."/>
            <person name="Chiden Y."/>
            <person name="Fujitsuka N."/>
            <person name="Fukunaka R."/>
            <person name="Hamada M."/>
            <person name="Harada C."/>
            <person name="Hayashi A."/>
            <person name="Hijishita S."/>
            <person name="Honda M."/>
            <person name="Hosokawa S."/>
            <person name="Ichikawa Y."/>
            <person name="Idonuma A."/>
            <person name="Iijima M."/>
            <person name="Ikeda M."/>
            <person name="Ikeno M."/>
            <person name="Ito K."/>
            <person name="Ito S."/>
            <person name="Ito T."/>
            <person name="Ito Y."/>
            <person name="Ito Y."/>
            <person name="Iwabuchi A."/>
            <person name="Kamiya K."/>
            <person name="Karasawa W."/>
            <person name="Kurita K."/>
            <person name="Katagiri S."/>
            <person name="Kikuta A."/>
            <person name="Kobayashi H."/>
            <person name="Kobayashi N."/>
            <person name="Machita K."/>
            <person name="Maehara T."/>
            <person name="Masukawa M."/>
            <person name="Mizubayashi T."/>
            <person name="Mukai Y."/>
            <person name="Nagasaki H."/>
            <person name="Nagata Y."/>
            <person name="Naito S."/>
            <person name="Nakashima M."/>
            <person name="Nakama Y."/>
            <person name="Nakamichi Y."/>
            <person name="Nakamura M."/>
            <person name="Meguro A."/>
            <person name="Negishi M."/>
            <person name="Ohta I."/>
            <person name="Ohta T."/>
            <person name="Okamoto M."/>
            <person name="Ono N."/>
            <person name="Saji S."/>
            <person name="Sakaguchi M."/>
            <person name="Sakai K."/>
            <person name="Shibata M."/>
            <person name="Shimokawa T."/>
            <person name="Song J."/>
            <person name="Takazaki Y."/>
            <person name="Terasawa K."/>
            <person name="Tsugane M."/>
            <person name="Tsuji K."/>
            <person name="Ueda S."/>
            <person name="Waki K."/>
            <person name="Yamagata H."/>
            <person name="Yamamoto M."/>
            <person name="Yamamoto S."/>
            <person name="Yamane H."/>
            <person name="Yoshiki S."/>
            <person name="Yoshihara R."/>
            <person name="Yukawa K."/>
            <person name="Zhong H."/>
            <person name="Yano M."/>
            <person name="Yuan Q."/>
            <person name="Ouyang S."/>
            <person name="Liu J."/>
            <person name="Jones K.M."/>
            <person name="Gansberger K."/>
            <person name="Moffat K."/>
            <person name="Hill J."/>
            <person name="Bera J."/>
            <person name="Fadrosh D."/>
            <person name="Jin S."/>
            <person name="Johri S."/>
            <person name="Kim M."/>
            <person name="Overton L."/>
            <person name="Reardon M."/>
            <person name="Tsitrin T."/>
            <person name="Vuong H."/>
            <person name="Weaver B."/>
            <person name="Ciecko A."/>
            <person name="Tallon L."/>
            <person name="Jackson J."/>
            <person name="Pai G."/>
            <person name="Aken S.V."/>
            <person name="Utterback T."/>
            <person name="Reidmuller S."/>
            <person name="Feldblyum T."/>
            <person name="Hsiao J."/>
            <person name="Zismann V."/>
            <person name="Iobst S."/>
            <person name="de Vazeille A.R."/>
            <person name="Buell C.R."/>
            <person name="Ying K."/>
            <person name="Li Y."/>
            <person name="Lu T."/>
            <person name="Huang Y."/>
            <person name="Zhao Q."/>
            <person name="Feng Q."/>
            <person name="Zhang L."/>
            <person name="Zhu J."/>
            <person name="Weng Q."/>
            <person name="Mu J."/>
            <person name="Lu Y."/>
            <person name="Fan D."/>
            <person name="Liu Y."/>
            <person name="Guan J."/>
            <person name="Zhang Y."/>
            <person name="Yu S."/>
            <person name="Liu X."/>
            <person name="Zhang Y."/>
            <person name="Hong G."/>
            <person name="Han B."/>
            <person name="Choisne N."/>
            <person name="Demange N."/>
            <person name="Orjeda G."/>
            <person name="Samain S."/>
            <person name="Cattolico L."/>
            <person name="Pelletier E."/>
            <person name="Couloux A."/>
            <person name="Segurens B."/>
            <person name="Wincker P."/>
            <person name="D'Hont A."/>
            <person name="Scarpelli C."/>
            <person name="Weissenbach J."/>
            <person name="Salanoubat M."/>
            <person name="Quetier F."/>
            <person name="Yu Y."/>
            <person name="Kim H.R."/>
            <person name="Rambo T."/>
            <person name="Currie J."/>
            <person name="Collura K."/>
            <person name="Luo M."/>
            <person name="Yang T."/>
            <person name="Ammiraju J.S.S."/>
            <person name="Engler F."/>
            <person name="Soderlund C."/>
            <person name="Wing R.A."/>
            <person name="Palmer L.E."/>
            <person name="de la Bastide M."/>
            <person name="Spiegel L."/>
            <person name="Nascimento L."/>
            <person name="Zutavern T."/>
            <person name="O'Shaughnessy A."/>
            <person name="Dike S."/>
            <person name="Dedhia N."/>
            <person name="Preston R."/>
            <person name="Balija V."/>
            <person name="McCombie W.R."/>
            <person name="Chow T."/>
            <person name="Chen H."/>
            <person name="Chung M."/>
            <person name="Chen C."/>
            <person name="Shaw J."/>
            <person name="Wu H."/>
            <person name="Hsiao K."/>
            <person name="Chao Y."/>
            <person name="Chu M."/>
            <person name="Cheng C."/>
            <person name="Hour A."/>
            <person name="Lee P."/>
            <person name="Lin S."/>
            <person name="Lin Y."/>
            <person name="Liou J."/>
            <person name="Liu S."/>
            <person name="Hsing Y."/>
            <person name="Raghuvanshi S."/>
            <person name="Mohanty A."/>
            <person name="Bharti A.K."/>
            <person name="Gaur A."/>
            <person name="Gupta V."/>
            <person name="Kumar D."/>
            <person name="Ravi V."/>
            <person name="Vij S."/>
            <person name="Kapur A."/>
            <person name="Khurana P."/>
            <person name="Khurana P."/>
            <person name="Khurana J.P."/>
            <person name="Tyagi A.K."/>
            <person name="Gaikwad K."/>
            <person name="Singh A."/>
            <person name="Dalal V."/>
            <person name="Srivastava S."/>
            <person name="Dixit A."/>
            <person name="Pal A.K."/>
            <person name="Ghazi I.A."/>
            <person name="Yadav M."/>
            <person name="Pandit A."/>
            <person name="Bhargava A."/>
            <person name="Sureshbabu K."/>
            <person name="Batra K."/>
            <person name="Sharma T.R."/>
            <person name="Mohapatra T."/>
            <person name="Singh N.K."/>
            <person name="Messing J."/>
            <person name="Nelson A.B."/>
            <person name="Fuks G."/>
            <person name="Kavchok S."/>
            <person name="Keizer G."/>
            <person name="Linton E."/>
            <person name="Llaca V."/>
            <person name="Song R."/>
            <person name="Tanyolac B."/>
            <person name="Young S."/>
            <person name="Ho-Il K."/>
            <person name="Hahn J.H."/>
            <person name="Sangsakoo G."/>
            <person name="Vanavichit A."/>
            <person name="de Mattos Luiz.A.T."/>
            <person name="Zimmer P.D."/>
            <person name="Malone G."/>
            <person name="Dellagostin O."/>
            <person name="de Oliveira A.C."/>
            <person name="Bevan M."/>
            <person name="Bancroft I."/>
            <person name="Minx P."/>
            <person name="Cordum H."/>
            <person name="Wilson R."/>
            <person name="Cheng Z."/>
            <person name="Jin W."/>
            <person name="Jiang J."/>
            <person name="Leong S.A."/>
            <person name="Iwama H."/>
            <person name="Gojobori T."/>
            <person name="Itoh T."/>
            <person name="Niimura Y."/>
            <person name="Fujii Y."/>
            <person name="Habara T."/>
            <person name="Sakai H."/>
            <person name="Sato Y."/>
            <person name="Wilson G."/>
            <person name="Kumar K."/>
            <person name="McCouch S."/>
            <person name="Juretic N."/>
            <person name="Hoen D."/>
            <person name="Wright S."/>
            <person name="Bruskiewich R."/>
            <person name="Bureau T."/>
            <person name="Miyao A."/>
            <person name="Hirochika H."/>
            <person name="Nishikawa T."/>
            <person name="Kadowaki K."/>
            <person name="Sugiura M."/>
            <person name="Burr B."/>
            <person name="Sasaki T."/>
        </authorList>
    </citation>
    <scope>NUCLEOTIDE SEQUENCE [LARGE SCALE GENOMIC DNA]</scope>
    <source>
        <strain evidence="2">cv. Nipponbare</strain>
    </source>
</reference>
<dbReference type="Proteomes" id="UP000000763">
    <property type="component" value="Chromosome 4"/>
</dbReference>
<evidence type="ECO:0000313" key="1">
    <source>
        <dbReference type="EMBL" id="CAE02391.2"/>
    </source>
</evidence>
<organism evidence="1 2">
    <name type="scientific">Oryza sativa subsp. japonica</name>
    <name type="common">Rice</name>
    <dbReference type="NCBI Taxonomy" id="39947"/>
    <lineage>
        <taxon>Eukaryota</taxon>
        <taxon>Viridiplantae</taxon>
        <taxon>Streptophyta</taxon>
        <taxon>Embryophyta</taxon>
        <taxon>Tracheophyta</taxon>
        <taxon>Spermatophyta</taxon>
        <taxon>Magnoliopsida</taxon>
        <taxon>Liliopsida</taxon>
        <taxon>Poales</taxon>
        <taxon>Poaceae</taxon>
        <taxon>BOP clade</taxon>
        <taxon>Oryzoideae</taxon>
        <taxon>Oryzeae</taxon>
        <taxon>Oryzinae</taxon>
        <taxon>Oryza</taxon>
        <taxon>Oryza sativa</taxon>
    </lineage>
</organism>
<dbReference type="AlphaFoldDB" id="Q7XRP1"/>
<protein>
    <submittedName>
        <fullName evidence="1">OSJNBb0080H08.18 protein</fullName>
    </submittedName>
</protein>
<dbReference type="EMBL" id="AL663011">
    <property type="protein sequence ID" value="CAE02391.2"/>
    <property type="molecule type" value="Genomic_DNA"/>
</dbReference>
<proteinExistence type="predicted"/>
<name>Q7XRP1_ORYSJ</name>
<reference evidence="2" key="2">
    <citation type="journal article" date="2008" name="Nucleic Acids Res.">
        <title>The rice annotation project database (RAP-DB): 2008 update.</title>
        <authorList>
            <consortium name="The rice annotation project (RAP)"/>
        </authorList>
    </citation>
    <scope>GENOME REANNOTATION</scope>
    <source>
        <strain evidence="2">cv. Nipponbare</strain>
    </source>
</reference>
<evidence type="ECO:0000313" key="2">
    <source>
        <dbReference type="Proteomes" id="UP000000763"/>
    </source>
</evidence>
<gene>
    <name evidence="1" type="primary">OSJNBb0080H08.18</name>
</gene>
<accession>Q7XRP1</accession>
<sequence>MKRRKASEISKFSEWIEKEPKEKWALLFDKDGSRYNVMTTNLAELYNWVMPDTRALPFIGIVEFILHGTCKYFRDWLITAGPSMLDNGLIYAHKVKEYIDEDIKKARNHLTMPHGTTKHLYDIQCRDKSRRGINSVDDTARKEGVDSATELAAARGWHRRQQSGHRGGVGGRRHCSGRLVWVVPAAAGRPAWAAPPVADVAACTGAGGCGWPARLGDVADNRHGEGVATGNGGTRVGVAGGVEDGQCVMAAQREVMSVEVEPGEVVACGDWPGEGVGAVCPRTGGGLDGGGALVYLW</sequence>